<sequence length="89" mass="10135">MANSQHKTNKKTSRTREVRQITAKHALQKREKTRKGVSKAKISELTDELNRQYAQVQLQPTTPVEPRRLVDVRPSDESVQDLADVLGSI</sequence>
<organism evidence="2 3">
    <name type="scientific">Cerrena zonata</name>
    <dbReference type="NCBI Taxonomy" id="2478898"/>
    <lineage>
        <taxon>Eukaryota</taxon>
        <taxon>Fungi</taxon>
        <taxon>Dikarya</taxon>
        <taxon>Basidiomycota</taxon>
        <taxon>Agaricomycotina</taxon>
        <taxon>Agaricomycetes</taxon>
        <taxon>Polyporales</taxon>
        <taxon>Cerrenaceae</taxon>
        <taxon>Cerrena</taxon>
    </lineage>
</organism>
<evidence type="ECO:0000313" key="3">
    <source>
        <dbReference type="Proteomes" id="UP001385951"/>
    </source>
</evidence>
<evidence type="ECO:0000256" key="1">
    <source>
        <dbReference type="SAM" id="MobiDB-lite"/>
    </source>
</evidence>
<reference evidence="2 3" key="1">
    <citation type="submission" date="2022-09" db="EMBL/GenBank/DDBJ databases">
        <authorList>
            <person name="Palmer J.M."/>
        </authorList>
    </citation>
    <scope>NUCLEOTIDE SEQUENCE [LARGE SCALE GENOMIC DNA]</scope>
    <source>
        <strain evidence="2 3">DSM 7382</strain>
    </source>
</reference>
<gene>
    <name evidence="2" type="ORF">QCA50_004251</name>
</gene>
<comment type="caution">
    <text evidence="2">The sequence shown here is derived from an EMBL/GenBank/DDBJ whole genome shotgun (WGS) entry which is preliminary data.</text>
</comment>
<dbReference type="EMBL" id="JASBNA010000004">
    <property type="protein sequence ID" value="KAK7692619.1"/>
    <property type="molecule type" value="Genomic_DNA"/>
</dbReference>
<dbReference type="AlphaFoldDB" id="A0AAW0GSX7"/>
<feature type="region of interest" description="Disordered" evidence="1">
    <location>
        <begin position="1"/>
        <end position="39"/>
    </location>
</feature>
<name>A0AAW0GSX7_9APHY</name>
<proteinExistence type="predicted"/>
<protein>
    <submittedName>
        <fullName evidence="2">Uncharacterized protein</fullName>
    </submittedName>
</protein>
<keyword evidence="3" id="KW-1185">Reference proteome</keyword>
<evidence type="ECO:0000313" key="2">
    <source>
        <dbReference type="EMBL" id="KAK7692619.1"/>
    </source>
</evidence>
<dbReference type="Proteomes" id="UP001385951">
    <property type="component" value="Unassembled WGS sequence"/>
</dbReference>
<accession>A0AAW0GSX7</accession>